<sequence>MGGHVAHDLLGEGTRLRRGADEDGGVHIAYHIGQFVMSERVELPAGHLVGGTSERRLEVAQLAALDQQAPAGQPPELADGLIAVDALGDHDVEQQMGDTHPGGSGAMDDDALIGESGVRGADGGQYRCHHDTGGALDVIVEGADLVAVAVEDPVGVAGGEVLPVQQCLWEAFGDLTDELLDERVIAFAAHPGMPDAQVGRIVQQVEIVGARVENHGQDPIGMDAGGRHVDRQFADGDGHASDALITNAEDALGVGDDDQIDVVGTLAGGLQRGLDAIGIVDVEVDAAWLVEPVAVFLNRQPDRRSVDDRQHLLDVVGEHSVEQRLIAVLHGRQIVVLGQIGRLVPILLVDATHLGVEADDSIREQPGQSERFALLLGERRAVVDHRVVQHIAPTAGDAGNVASIGVDDLVILGHGSSLLPGGAGSVAAGVHGRRQADTTVPAEPTLTDRRARVCG</sequence>
<organism evidence="1">
    <name type="scientific">bioreactor metagenome</name>
    <dbReference type="NCBI Taxonomy" id="1076179"/>
    <lineage>
        <taxon>unclassified sequences</taxon>
        <taxon>metagenomes</taxon>
        <taxon>ecological metagenomes</taxon>
    </lineage>
</organism>
<reference evidence="1" key="1">
    <citation type="submission" date="2019-08" db="EMBL/GenBank/DDBJ databases">
        <authorList>
            <person name="Kucharzyk K."/>
            <person name="Murdoch R.W."/>
            <person name="Higgins S."/>
            <person name="Loffler F."/>
        </authorList>
    </citation>
    <scope>NUCLEOTIDE SEQUENCE</scope>
</reference>
<dbReference type="EMBL" id="VSSQ01018497">
    <property type="protein sequence ID" value="MPM61727.1"/>
    <property type="molecule type" value="Genomic_DNA"/>
</dbReference>
<gene>
    <name evidence="1" type="ORF">SDC9_108587</name>
</gene>
<accession>A0A645B8K3</accession>
<proteinExistence type="predicted"/>
<name>A0A645B8K3_9ZZZZ</name>
<evidence type="ECO:0000313" key="1">
    <source>
        <dbReference type="EMBL" id="MPM61727.1"/>
    </source>
</evidence>
<dbReference type="AlphaFoldDB" id="A0A645B8K3"/>
<protein>
    <submittedName>
        <fullName evidence="1">Uncharacterized protein</fullName>
    </submittedName>
</protein>
<comment type="caution">
    <text evidence="1">The sequence shown here is derived from an EMBL/GenBank/DDBJ whole genome shotgun (WGS) entry which is preliminary data.</text>
</comment>